<dbReference type="EMBL" id="JAEKNN010000015">
    <property type="protein sequence ID" value="MBJ7608452.1"/>
    <property type="molecule type" value="Genomic_DNA"/>
</dbReference>
<organism evidence="2 3">
    <name type="scientific">Candidatus Amunia macphersoniae</name>
    <dbReference type="NCBI Taxonomy" id="3127014"/>
    <lineage>
        <taxon>Bacteria</taxon>
        <taxon>Bacillati</taxon>
        <taxon>Candidatus Dormiibacterota</taxon>
        <taxon>Candidatus Dormibacteria</taxon>
        <taxon>Candidatus Aeolococcales</taxon>
        <taxon>Candidatus Aeolococcaceae</taxon>
        <taxon>Candidatus Amunia</taxon>
    </lineage>
</organism>
<name>A0A934N8Z1_9BACT</name>
<accession>A0A934N8Z1</accession>
<dbReference type="NCBIfam" id="NF033547">
    <property type="entry name" value="transpos_IS1595"/>
    <property type="match status" value="1"/>
</dbReference>
<dbReference type="InterPro" id="IPR024445">
    <property type="entry name" value="Tnp_ISXO2-like"/>
</dbReference>
<evidence type="ECO:0000259" key="1">
    <source>
        <dbReference type="SMART" id="SM01126"/>
    </source>
</evidence>
<dbReference type="AlphaFoldDB" id="A0A934N8Z1"/>
<dbReference type="InterPro" id="IPR024442">
    <property type="entry name" value="Transposase_Zn_ribbon"/>
</dbReference>
<comment type="caution">
    <text evidence="2">The sequence shown here is derived from an EMBL/GenBank/DDBJ whole genome shotgun (WGS) entry which is preliminary data.</text>
</comment>
<dbReference type="InterPro" id="IPR053164">
    <property type="entry name" value="IS1016-like_transposase"/>
</dbReference>
<reference evidence="2 3" key="1">
    <citation type="submission" date="2020-10" db="EMBL/GenBank/DDBJ databases">
        <title>Ca. Dormibacterota MAGs.</title>
        <authorList>
            <person name="Montgomery K."/>
        </authorList>
    </citation>
    <scope>NUCLEOTIDE SEQUENCE [LARGE SCALE GENOMIC DNA]</scope>
    <source>
        <strain evidence="2">Mitchell_Peninsula_5</strain>
    </source>
</reference>
<dbReference type="Pfam" id="PF12760">
    <property type="entry name" value="Zn_ribbon_IS1595"/>
    <property type="match status" value="1"/>
</dbReference>
<proteinExistence type="predicted"/>
<gene>
    <name evidence="2" type="ORF">JF887_03340</name>
</gene>
<dbReference type="Pfam" id="PF12762">
    <property type="entry name" value="DDE_Tnp_IS1595"/>
    <property type="match status" value="1"/>
</dbReference>
<evidence type="ECO:0000313" key="3">
    <source>
        <dbReference type="Proteomes" id="UP000614410"/>
    </source>
</evidence>
<feature type="domain" description="ISXO2-like transposase" evidence="1">
    <location>
        <begin position="119"/>
        <end position="276"/>
    </location>
</feature>
<protein>
    <submittedName>
        <fullName evidence="2">IS1595 family transposase</fullName>
    </submittedName>
</protein>
<evidence type="ECO:0000313" key="2">
    <source>
        <dbReference type="EMBL" id="MBJ7608452.1"/>
    </source>
</evidence>
<dbReference type="PANTHER" id="PTHR47163">
    <property type="entry name" value="DDE_TNP_IS1595 DOMAIN-CONTAINING PROTEIN"/>
    <property type="match status" value="1"/>
</dbReference>
<sequence>MDAYGSEGRCREILEELRWPFGVRCPKCEGATVSRIGGRGFECSSKSCGYQFSVTAGTIFHDSHLPLRKWFVAVYLMTESRKGISANSLKQMLGIGSYRTAWYLCHRIRAAMVDTHPAPLTGLVEADETYLGGKLSNVHGCKPRYSPEDGRRAASRVRMRNKVIVLGAVERGRNLGVRMAQTNRKGAVKEFFGEVIADNAEAIFIDEFRTYNWVGDEHTIDDSVNHRTGEYVGGVVHTNTMESAWSLFDRAVIGAHHKLSAKHLPAYLAEFEWRFNNRENPYLFRDTLARLIAAEALPYKRLIQADQ</sequence>
<dbReference type="Proteomes" id="UP000614410">
    <property type="component" value="Unassembled WGS sequence"/>
</dbReference>
<dbReference type="PANTHER" id="PTHR47163:SF2">
    <property type="entry name" value="SI:DKEY-17M8.2"/>
    <property type="match status" value="1"/>
</dbReference>
<dbReference type="SMART" id="SM01126">
    <property type="entry name" value="DDE_Tnp_IS1595"/>
    <property type="match status" value="1"/>
</dbReference>